<sequence length="218" mass="24119">MIAADACYLALILSIFPHSSRALRCFHGTGSNAVEVDVEVNMCVFYEINSCNNPQRYMDSMSVDAPYQVDNRCGVFQNSTYSSIAACFCSSDSCNGDSIKEHIETSIQNEPILPAVASWTFISISESTRAIMTCFKQNMFPVDESFDLTAILIPVGIVVVILLCICLPIAYHFKEKRRKKRLAETWDQRVKEAGKEIEKEGDSSVFTGSAVPSGGKKK</sequence>
<dbReference type="AlphaFoldDB" id="A0A0N4WVY7"/>
<dbReference type="OMA" id="FYEINSC"/>
<dbReference type="WBParaSite" id="HPLM_0001588001-mRNA-1">
    <property type="protein sequence ID" value="HPLM_0001588001-mRNA-1"/>
    <property type="gene ID" value="HPLM_0001588001"/>
</dbReference>
<feature type="region of interest" description="Disordered" evidence="1">
    <location>
        <begin position="193"/>
        <end position="218"/>
    </location>
</feature>
<evidence type="ECO:0000313" key="6">
    <source>
        <dbReference type="WBParaSite" id="HPLM_0001588001-mRNA-1"/>
    </source>
</evidence>
<accession>A0A0N4WVY7</accession>
<evidence type="ECO:0000313" key="4">
    <source>
        <dbReference type="EMBL" id="VDO58132.1"/>
    </source>
</evidence>
<keyword evidence="2" id="KW-0812">Transmembrane</keyword>
<feature type="transmembrane region" description="Helical" evidence="2">
    <location>
        <begin position="148"/>
        <end position="171"/>
    </location>
</feature>
<evidence type="ECO:0000313" key="5">
    <source>
        <dbReference type="Proteomes" id="UP000268014"/>
    </source>
</evidence>
<gene>
    <name evidence="4" type="ORF">HPLM_LOCUS15872</name>
</gene>
<feature type="signal peptide" evidence="3">
    <location>
        <begin position="1"/>
        <end position="22"/>
    </location>
</feature>
<evidence type="ECO:0000256" key="2">
    <source>
        <dbReference type="SAM" id="Phobius"/>
    </source>
</evidence>
<dbReference type="EMBL" id="UZAF01019167">
    <property type="protein sequence ID" value="VDO58132.1"/>
    <property type="molecule type" value="Genomic_DNA"/>
</dbReference>
<protein>
    <submittedName>
        <fullName evidence="6">Activin_recp domain-containing protein</fullName>
    </submittedName>
</protein>
<dbReference type="OrthoDB" id="5811353at2759"/>
<feature type="compositionally biased region" description="Basic and acidic residues" evidence="1">
    <location>
        <begin position="193"/>
        <end position="202"/>
    </location>
</feature>
<name>A0A0N4WVY7_HAEPC</name>
<keyword evidence="2" id="KW-0472">Membrane</keyword>
<proteinExistence type="predicted"/>
<reference evidence="6" key="1">
    <citation type="submission" date="2017-02" db="UniProtKB">
        <authorList>
            <consortium name="WormBaseParasite"/>
        </authorList>
    </citation>
    <scope>IDENTIFICATION</scope>
</reference>
<keyword evidence="2" id="KW-1133">Transmembrane helix</keyword>
<evidence type="ECO:0000256" key="3">
    <source>
        <dbReference type="SAM" id="SignalP"/>
    </source>
</evidence>
<organism evidence="6">
    <name type="scientific">Haemonchus placei</name>
    <name type="common">Barber's pole worm</name>
    <dbReference type="NCBI Taxonomy" id="6290"/>
    <lineage>
        <taxon>Eukaryota</taxon>
        <taxon>Metazoa</taxon>
        <taxon>Ecdysozoa</taxon>
        <taxon>Nematoda</taxon>
        <taxon>Chromadorea</taxon>
        <taxon>Rhabditida</taxon>
        <taxon>Rhabditina</taxon>
        <taxon>Rhabditomorpha</taxon>
        <taxon>Strongyloidea</taxon>
        <taxon>Trichostrongylidae</taxon>
        <taxon>Haemonchus</taxon>
    </lineage>
</organism>
<reference evidence="4 5" key="2">
    <citation type="submission" date="2018-11" db="EMBL/GenBank/DDBJ databases">
        <authorList>
            <consortium name="Pathogen Informatics"/>
        </authorList>
    </citation>
    <scope>NUCLEOTIDE SEQUENCE [LARGE SCALE GENOMIC DNA]</scope>
    <source>
        <strain evidence="4 5">MHpl1</strain>
    </source>
</reference>
<keyword evidence="3" id="KW-0732">Signal</keyword>
<evidence type="ECO:0000256" key="1">
    <source>
        <dbReference type="SAM" id="MobiDB-lite"/>
    </source>
</evidence>
<dbReference type="Proteomes" id="UP000268014">
    <property type="component" value="Unassembled WGS sequence"/>
</dbReference>
<keyword evidence="5" id="KW-1185">Reference proteome</keyword>
<feature type="chain" id="PRO_5043124067" evidence="3">
    <location>
        <begin position="23"/>
        <end position="218"/>
    </location>
</feature>